<organism evidence="1 2">
    <name type="scientific">Lepeophtheirus salmonis</name>
    <name type="common">Salmon louse</name>
    <name type="synonym">Caligus salmonis</name>
    <dbReference type="NCBI Taxonomy" id="72036"/>
    <lineage>
        <taxon>Eukaryota</taxon>
        <taxon>Metazoa</taxon>
        <taxon>Ecdysozoa</taxon>
        <taxon>Arthropoda</taxon>
        <taxon>Crustacea</taxon>
        <taxon>Multicrustacea</taxon>
        <taxon>Hexanauplia</taxon>
        <taxon>Copepoda</taxon>
        <taxon>Siphonostomatoida</taxon>
        <taxon>Caligidae</taxon>
        <taxon>Lepeophtheirus</taxon>
    </lineage>
</organism>
<evidence type="ECO:0000313" key="2">
    <source>
        <dbReference type="Proteomes" id="UP000675881"/>
    </source>
</evidence>
<reference evidence="1" key="1">
    <citation type="submission" date="2021-02" db="EMBL/GenBank/DDBJ databases">
        <authorList>
            <person name="Bekaert M."/>
        </authorList>
    </citation>
    <scope>NUCLEOTIDE SEQUENCE</scope>
    <source>
        <strain evidence="1">IoA-00</strain>
    </source>
</reference>
<evidence type="ECO:0000313" key="1">
    <source>
        <dbReference type="EMBL" id="CAF2855301.1"/>
    </source>
</evidence>
<dbReference type="InterPro" id="IPR043502">
    <property type="entry name" value="DNA/RNA_pol_sf"/>
</dbReference>
<dbReference type="GO" id="GO:0071897">
    <property type="term" value="P:DNA biosynthetic process"/>
    <property type="evidence" value="ECO:0007669"/>
    <property type="project" value="UniProtKB-ARBA"/>
</dbReference>
<dbReference type="EMBL" id="HG994593">
    <property type="protein sequence ID" value="CAF2855301.1"/>
    <property type="molecule type" value="Genomic_DNA"/>
</dbReference>
<dbReference type="Proteomes" id="UP000675881">
    <property type="component" value="Chromosome 14"/>
</dbReference>
<accession>A0A7R8H533</accession>
<gene>
    <name evidence="1" type="ORF">LSAA_4942</name>
</gene>
<proteinExistence type="predicted"/>
<dbReference type="SUPFAM" id="SSF56672">
    <property type="entry name" value="DNA/RNA polymerases"/>
    <property type="match status" value="1"/>
</dbReference>
<dbReference type="InterPro" id="IPR043128">
    <property type="entry name" value="Rev_trsase/Diguanyl_cyclase"/>
</dbReference>
<name>A0A7R8H533_LEPSM</name>
<dbReference type="AlphaFoldDB" id="A0A7R8H533"/>
<keyword evidence="2" id="KW-1185">Reference proteome</keyword>
<dbReference type="Gene3D" id="3.30.70.270">
    <property type="match status" value="1"/>
</dbReference>
<sequence>MVVSGWSTVEVCDYPINIRGVHILSNVSDVISSLGKLETPYETLKTVNLEICQATLTARLQEVLSREELGDEHLPNLISCMKKQLEEIHTSFDQQLFKQLFYIFLPHYVQRGLITVKDKLEREELSKLADELLITNSKTAPNTVYALSATPKKYSKPLDTFEILSRVTTSLLTRERRSVSYELVVPIVLNNQNRTFLQQRAPGFLFMIKLLSNKPGLETKIRVGFQYRCSELANHKSGFLIPQSALTQLKQIVSHQIDCRRHTHAKARRLAPERYCIVREEFNSQLQQAIMRPSFNSWSSAQHVVTKKNGGICPNDLLVTSPNESTHETHLCLLFKQLKDYGIQMNIEKSAFEASSDCFLEHTVTGSGITLLKNKCQAICLQLSVNKHTVSPQQAFQPTSARFRLIHINLDGLLPCSDEQPNLISTCDFARTLQENMSKLRPVLLQLQNNSRPLSVKIFHNTLTSLYESIPYKSPYKHYTKVPFQFGVGLEKTVTIDRQDKQNTVSINWGKAAYILKTLTETPCPAPFTKKSVERKICSSL</sequence>
<protein>
    <submittedName>
        <fullName evidence="1">(salmon louse) hypothetical protein</fullName>
    </submittedName>
</protein>